<dbReference type="Gene3D" id="1.25.10.10">
    <property type="entry name" value="Leucine-rich Repeat Variant"/>
    <property type="match status" value="1"/>
</dbReference>
<dbReference type="PANTHER" id="PTHR12697:SF5">
    <property type="entry name" value="DEOXYHYPUSINE HYDROXYLASE"/>
    <property type="match status" value="1"/>
</dbReference>
<dbReference type="Proteomes" id="UP000230273">
    <property type="component" value="Unassembled WGS sequence"/>
</dbReference>
<comment type="caution">
    <text evidence="1">The sequence shown here is derived from an EMBL/GenBank/DDBJ whole genome shotgun (WGS) entry which is preliminary data.</text>
</comment>
<reference evidence="1 2" key="1">
    <citation type="submission" date="2017-09" db="EMBL/GenBank/DDBJ databases">
        <title>Depth-based differentiation of microbial function through sediment-hosted aquifers and enrichment of novel symbionts in the deep terrestrial subsurface.</title>
        <authorList>
            <person name="Probst A.J."/>
            <person name="Ladd B."/>
            <person name="Jarett J.K."/>
            <person name="Geller-Mcgrath D.E."/>
            <person name="Sieber C.M."/>
            <person name="Emerson J.B."/>
            <person name="Anantharaman K."/>
            <person name="Thomas B.C."/>
            <person name="Malmstrom R."/>
            <person name="Stieglmeier M."/>
            <person name="Klingl A."/>
            <person name="Woyke T."/>
            <person name="Ryan C.M."/>
            <person name="Banfield J.F."/>
        </authorList>
    </citation>
    <scope>NUCLEOTIDE SEQUENCE [LARGE SCALE GENOMIC DNA]</scope>
    <source>
        <strain evidence="1">CG23_combo_of_CG06-09_8_20_14_all_38_19</strain>
    </source>
</reference>
<protein>
    <recommendedName>
        <fullName evidence="3">HEAT repeat domain-containing protein</fullName>
    </recommendedName>
</protein>
<dbReference type="PANTHER" id="PTHR12697">
    <property type="entry name" value="PBS LYASE HEAT-LIKE PROTEIN"/>
    <property type="match status" value="1"/>
</dbReference>
<name>A0A2G9YVZ1_9BACT</name>
<sequence>MDIVEIEREFIPKLRDANPEKRSDAAIILGEIRSQNAVVPLIECLKDPIEEVRKNVAKALGYIKVIEAISALLQSLTDTSPFVRGNAFLALSQFDDLQCKKEALRILENEDHPWVLHLIRRVKEGML</sequence>
<organism evidence="1 2">
    <name type="scientific">Candidatus Nealsonbacteria bacterium CG23_combo_of_CG06-09_8_20_14_all_38_19</name>
    <dbReference type="NCBI Taxonomy" id="1974721"/>
    <lineage>
        <taxon>Bacteria</taxon>
        <taxon>Candidatus Nealsoniibacteriota</taxon>
    </lineage>
</organism>
<dbReference type="Pfam" id="PF13646">
    <property type="entry name" value="HEAT_2"/>
    <property type="match status" value="1"/>
</dbReference>
<evidence type="ECO:0000313" key="1">
    <source>
        <dbReference type="EMBL" id="PIP23387.1"/>
    </source>
</evidence>
<accession>A0A2G9YVZ1</accession>
<dbReference type="InterPro" id="IPR004155">
    <property type="entry name" value="PBS_lyase_HEAT"/>
</dbReference>
<dbReference type="SMART" id="SM00567">
    <property type="entry name" value="EZ_HEAT"/>
    <property type="match status" value="3"/>
</dbReference>
<dbReference type="InterPro" id="IPR016024">
    <property type="entry name" value="ARM-type_fold"/>
</dbReference>
<dbReference type="InterPro" id="IPR011989">
    <property type="entry name" value="ARM-like"/>
</dbReference>
<dbReference type="EMBL" id="PCRP01000058">
    <property type="protein sequence ID" value="PIP23387.1"/>
    <property type="molecule type" value="Genomic_DNA"/>
</dbReference>
<dbReference type="AlphaFoldDB" id="A0A2G9YVZ1"/>
<evidence type="ECO:0008006" key="3">
    <source>
        <dbReference type="Google" id="ProtNLM"/>
    </source>
</evidence>
<proteinExistence type="predicted"/>
<evidence type="ECO:0000313" key="2">
    <source>
        <dbReference type="Proteomes" id="UP000230273"/>
    </source>
</evidence>
<dbReference type="SUPFAM" id="SSF48371">
    <property type="entry name" value="ARM repeat"/>
    <property type="match status" value="1"/>
</dbReference>
<dbReference type="GO" id="GO:0016491">
    <property type="term" value="F:oxidoreductase activity"/>
    <property type="evidence" value="ECO:0007669"/>
    <property type="project" value="TreeGrafter"/>
</dbReference>
<gene>
    <name evidence="1" type="ORF">COX36_03590</name>
</gene>